<evidence type="ECO:0008006" key="4">
    <source>
        <dbReference type="Google" id="ProtNLM"/>
    </source>
</evidence>
<reference evidence="2" key="1">
    <citation type="submission" date="2010-08" db="EMBL/GenBank/DDBJ databases">
        <authorList>
            <person name="Muzny D."/>
            <person name="Qin X."/>
            <person name="Buhay C."/>
            <person name="Dugan-Rocha S."/>
            <person name="Ding Y."/>
            <person name="Chen G."/>
            <person name="Hawes A."/>
            <person name="Holder M."/>
            <person name="Jhangiani S."/>
            <person name="Johnson A."/>
            <person name="Khan Z."/>
            <person name="Li Z."/>
            <person name="Liu W."/>
            <person name="Liu X."/>
            <person name="Perez L."/>
            <person name="Shen H."/>
            <person name="Wang Q."/>
            <person name="Watt J."/>
            <person name="Xi L."/>
            <person name="Xin Y."/>
            <person name="Zhou J."/>
            <person name="Deng J."/>
            <person name="Jiang H."/>
            <person name="Liu Y."/>
            <person name="Qu J."/>
            <person name="Song X.-Z."/>
            <person name="Zhang L."/>
            <person name="Villasana D."/>
            <person name="Johnson A."/>
            <person name="Liu J."/>
            <person name="Liyanage D."/>
            <person name="Lorensuhewa L."/>
            <person name="Robinson T."/>
            <person name="Song A."/>
            <person name="Song B.-B."/>
            <person name="Dinh H."/>
            <person name="Thornton R."/>
            <person name="Coyle M."/>
            <person name="Francisco L."/>
            <person name="Jackson L."/>
            <person name="Javaid M."/>
            <person name="Korchina V."/>
            <person name="Kovar C."/>
            <person name="Mata R."/>
            <person name="Mathew T."/>
            <person name="Ngo R."/>
            <person name="Nguyen L."/>
            <person name="Nguyen N."/>
            <person name="Okwuonu G."/>
            <person name="Ongeri F."/>
            <person name="Pham C."/>
            <person name="Simmons D."/>
            <person name="Wilczek-Boney K."/>
            <person name="Hale W."/>
            <person name="Jakkamsetti A."/>
            <person name="Pham P."/>
            <person name="Ruth R."/>
            <person name="San Lucas F."/>
            <person name="Warren J."/>
            <person name="Zhang J."/>
            <person name="Zhao Z."/>
            <person name="Zhou C."/>
            <person name="Zhu D."/>
            <person name="Lee S."/>
            <person name="Bess C."/>
            <person name="Blankenburg K."/>
            <person name="Forbes L."/>
            <person name="Fu Q."/>
            <person name="Gubbala S."/>
            <person name="Hirani K."/>
            <person name="Jayaseelan J.C."/>
            <person name="Lara F."/>
            <person name="Munidasa M."/>
            <person name="Palculict T."/>
            <person name="Patil S."/>
            <person name="Pu L.-L."/>
            <person name="Saada N."/>
            <person name="Tang L."/>
            <person name="Weissenberger G."/>
            <person name="Zhu Y."/>
            <person name="Hemphill L."/>
            <person name="Shang Y."/>
            <person name="Youmans B."/>
            <person name="Ayvaz T."/>
            <person name="Ross M."/>
            <person name="Santibanez J."/>
            <person name="Aqrawi P."/>
            <person name="Gross S."/>
            <person name="Joshi V."/>
            <person name="Fowler G."/>
            <person name="Nazareth L."/>
            <person name="Reid J."/>
            <person name="Worley K."/>
            <person name="Petrosino J."/>
            <person name="Highlander S."/>
            <person name="Gibbs R."/>
        </authorList>
    </citation>
    <scope>NUCLEOTIDE SEQUENCE [LARGE SCALE GENOMIC DNA]</scope>
    <source>
        <strain evidence="2">DSM 15272</strain>
    </source>
</reference>
<dbReference type="EMBL" id="ACLF03000005">
    <property type="protein sequence ID" value="EFQ83314.1"/>
    <property type="molecule type" value="Genomic_DNA"/>
</dbReference>
<keyword evidence="3" id="KW-1185">Reference proteome</keyword>
<dbReference type="HOGENOM" id="CLU_071594_0_0_11"/>
<accession>E2SC28</accession>
<dbReference type="Pfam" id="PF11307">
    <property type="entry name" value="DUF3109"/>
    <property type="match status" value="1"/>
</dbReference>
<dbReference type="InterPro" id="IPR021458">
    <property type="entry name" value="Rv0495c"/>
</dbReference>
<dbReference type="AlphaFoldDB" id="E2SC28"/>
<protein>
    <recommendedName>
        <fullName evidence="4">DUF3109 family protein</fullName>
    </recommendedName>
</protein>
<name>E2SC28_9ACTN</name>
<dbReference type="OrthoDB" id="3394274at2"/>
<dbReference type="RefSeq" id="WP_007078929.1">
    <property type="nucleotide sequence ID" value="NZ_CM001024.1"/>
</dbReference>
<organism evidence="2 3">
    <name type="scientific">Aeromicrobium marinum DSM 15272</name>
    <dbReference type="NCBI Taxonomy" id="585531"/>
    <lineage>
        <taxon>Bacteria</taxon>
        <taxon>Bacillati</taxon>
        <taxon>Actinomycetota</taxon>
        <taxon>Actinomycetes</taxon>
        <taxon>Propionibacteriales</taxon>
        <taxon>Nocardioidaceae</taxon>
        <taxon>Aeromicrobium</taxon>
    </lineage>
</organism>
<evidence type="ECO:0000313" key="2">
    <source>
        <dbReference type="EMBL" id="EFQ83314.1"/>
    </source>
</evidence>
<dbReference type="STRING" id="585531.HMPREF0063_11587"/>
<proteinExistence type="inferred from homology"/>
<evidence type="ECO:0000256" key="1">
    <source>
        <dbReference type="ARBA" id="ARBA00093770"/>
    </source>
</evidence>
<comment type="similarity">
    <text evidence="1">Belongs to the Rv0495c family.</text>
</comment>
<gene>
    <name evidence="2" type="ORF">HMPREF0063_11587</name>
</gene>
<dbReference type="eggNOG" id="ENOG502Z8QX">
    <property type="taxonomic scope" value="Bacteria"/>
</dbReference>
<evidence type="ECO:0000313" key="3">
    <source>
        <dbReference type="Proteomes" id="UP000003111"/>
    </source>
</evidence>
<comment type="caution">
    <text evidence="2">The sequence shown here is derived from an EMBL/GenBank/DDBJ whole genome shotgun (WGS) entry which is preliminary data.</text>
</comment>
<dbReference type="Proteomes" id="UP000003111">
    <property type="component" value="Unassembled WGS sequence"/>
</dbReference>
<sequence>MPEIDLGFPRSWVEFANPDDATERFRCDLTWLTSRWTCIFGAGCPGIYEGSPEAGCCTLGAHFADDDDVERVRGFVEQLTPQQWERHAEGTAHGWTETDDDGDAKTRAVDGACIFHNSREFDGGYGCALHGLALAEGLEPHTVKPDVCWQLPMRRQFREVDPGDGQTYTEVEIGEYVRSGWGPGGHDLDWYCSSNTEAHVALEPVWVAHRAELTALMGPAGYAELDRHCSAFEAAGTPVPHPASAPR</sequence>